<dbReference type="GO" id="GO:0009423">
    <property type="term" value="P:chorismate biosynthetic process"/>
    <property type="evidence" value="ECO:0007669"/>
    <property type="project" value="UniProtKB-UniRule"/>
</dbReference>
<feature type="binding site" evidence="7 9">
    <location>
        <position position="88"/>
    </location>
    <ligand>
        <name>substrate</name>
    </ligand>
</feature>
<keyword evidence="6 7" id="KW-0456">Lyase</keyword>
<comment type="similarity">
    <text evidence="3 7">Belongs to the type-II 3-dehydroquinase family.</text>
</comment>
<dbReference type="SUPFAM" id="SSF52304">
    <property type="entry name" value="Type II 3-dehydroquinate dehydratase"/>
    <property type="match status" value="1"/>
</dbReference>
<organism evidence="11 12">
    <name type="scientific">Pseudoleptotrichia goodfellowii</name>
    <dbReference type="NCBI Taxonomy" id="157692"/>
    <lineage>
        <taxon>Bacteria</taxon>
        <taxon>Fusobacteriati</taxon>
        <taxon>Fusobacteriota</taxon>
        <taxon>Fusobacteriia</taxon>
        <taxon>Fusobacteriales</taxon>
        <taxon>Leptotrichiaceae</taxon>
        <taxon>Pseudoleptotrichia</taxon>
    </lineage>
</organism>
<comment type="catalytic activity">
    <reaction evidence="1 7">
        <text>3-dehydroquinate = 3-dehydroshikimate + H2O</text>
        <dbReference type="Rhea" id="RHEA:21096"/>
        <dbReference type="ChEBI" id="CHEBI:15377"/>
        <dbReference type="ChEBI" id="CHEBI:16630"/>
        <dbReference type="ChEBI" id="CHEBI:32364"/>
        <dbReference type="EC" id="4.2.1.10"/>
    </reaction>
</comment>
<dbReference type="GO" id="GO:0019631">
    <property type="term" value="P:quinate catabolic process"/>
    <property type="evidence" value="ECO:0007669"/>
    <property type="project" value="TreeGrafter"/>
</dbReference>
<keyword evidence="7" id="KW-0028">Amino-acid biosynthesis</keyword>
<dbReference type="InterPro" id="IPR036441">
    <property type="entry name" value="DHquinase_II_sf"/>
</dbReference>
<dbReference type="KEGG" id="lgo:JCM16774_0954"/>
<dbReference type="InterPro" id="IPR018509">
    <property type="entry name" value="DHquinase_II_CS"/>
</dbReference>
<dbReference type="NCBIfam" id="NF003805">
    <property type="entry name" value="PRK05395.1-2"/>
    <property type="match status" value="1"/>
</dbReference>
<dbReference type="AlphaFoldDB" id="A0A510J9N6"/>
<dbReference type="Proteomes" id="UP000321606">
    <property type="component" value="Chromosome"/>
</dbReference>
<feature type="binding site" evidence="7 9">
    <location>
        <begin position="102"/>
        <end position="103"/>
    </location>
    <ligand>
        <name>substrate</name>
    </ligand>
</feature>
<evidence type="ECO:0000256" key="9">
    <source>
        <dbReference type="PIRSR" id="PIRSR001399-2"/>
    </source>
</evidence>
<dbReference type="GO" id="GO:0003855">
    <property type="term" value="F:3-dehydroquinate dehydratase activity"/>
    <property type="evidence" value="ECO:0007669"/>
    <property type="project" value="UniProtKB-UniRule"/>
</dbReference>
<gene>
    <name evidence="7" type="primary">aroQ</name>
    <name evidence="11" type="ORF">JCM16774_0954</name>
</gene>
<dbReference type="PANTHER" id="PTHR21272">
    <property type="entry name" value="CATABOLIC 3-DEHYDROQUINASE"/>
    <property type="match status" value="1"/>
</dbReference>
<dbReference type="PIRSF" id="PIRSF001399">
    <property type="entry name" value="DHquinase_II"/>
    <property type="match status" value="1"/>
</dbReference>
<evidence type="ECO:0000256" key="3">
    <source>
        <dbReference type="ARBA" id="ARBA00011037"/>
    </source>
</evidence>
<dbReference type="PANTHER" id="PTHR21272:SF3">
    <property type="entry name" value="CATABOLIC 3-DEHYDROQUINASE"/>
    <property type="match status" value="1"/>
</dbReference>
<dbReference type="CDD" id="cd00466">
    <property type="entry name" value="DHQase_II"/>
    <property type="match status" value="1"/>
</dbReference>
<reference evidence="11 12" key="1">
    <citation type="submission" date="2019-07" db="EMBL/GenBank/DDBJ databases">
        <title>Complete Genome Sequence of Leptotrichia goodfellowii Strain JCM 16774.</title>
        <authorList>
            <person name="Watanabe S."/>
            <person name="Cui L."/>
        </authorList>
    </citation>
    <scope>NUCLEOTIDE SEQUENCE [LARGE SCALE GENOMIC DNA]</scope>
    <source>
        <strain evidence="11 12">JCM16774</strain>
    </source>
</reference>
<feature type="active site" description="Proton donor" evidence="7 8">
    <location>
        <position position="101"/>
    </location>
</feature>
<comment type="subunit">
    <text evidence="4 7">Homododecamer.</text>
</comment>
<dbReference type="NCBIfam" id="TIGR01088">
    <property type="entry name" value="aroQ"/>
    <property type="match status" value="1"/>
</dbReference>
<dbReference type="EMBL" id="AP019822">
    <property type="protein sequence ID" value="BBM36022.1"/>
    <property type="molecule type" value="Genomic_DNA"/>
</dbReference>
<name>A0A510J9N6_9FUSO</name>
<proteinExistence type="inferred from homology"/>
<evidence type="ECO:0000256" key="7">
    <source>
        <dbReference type="HAMAP-Rule" id="MF_00169"/>
    </source>
</evidence>
<evidence type="ECO:0000256" key="6">
    <source>
        <dbReference type="ARBA" id="ARBA00023239"/>
    </source>
</evidence>
<feature type="binding site" evidence="7 9">
    <location>
        <position position="75"/>
    </location>
    <ligand>
        <name>substrate</name>
    </ligand>
</feature>
<dbReference type="Pfam" id="PF01220">
    <property type="entry name" value="DHquinase_II"/>
    <property type="match status" value="1"/>
</dbReference>
<evidence type="ECO:0000313" key="11">
    <source>
        <dbReference type="EMBL" id="BBM36022.1"/>
    </source>
</evidence>
<evidence type="ECO:0000256" key="10">
    <source>
        <dbReference type="PIRSR" id="PIRSR001399-3"/>
    </source>
</evidence>
<dbReference type="GO" id="GO:0008652">
    <property type="term" value="P:amino acid biosynthetic process"/>
    <property type="evidence" value="ECO:0007669"/>
    <property type="project" value="UniProtKB-KW"/>
</dbReference>
<feature type="binding site" evidence="7 9">
    <location>
        <position position="81"/>
    </location>
    <ligand>
        <name>substrate</name>
    </ligand>
</feature>
<accession>A0A510J9N6</accession>
<evidence type="ECO:0000256" key="1">
    <source>
        <dbReference type="ARBA" id="ARBA00001864"/>
    </source>
</evidence>
<comment type="pathway">
    <text evidence="2 7">Metabolic intermediate biosynthesis; chorismate biosynthesis; chorismate from D-erythrose 4-phosphate and phosphoenolpyruvate: step 3/7.</text>
</comment>
<keyword evidence="7" id="KW-0057">Aromatic amino acid biosynthesis</keyword>
<sequence length="148" mass="16927">MKKITVINGPNLNFLGIREKEVYGSENYESLCEYIENYCSEKNIEVEIFQSNSEGQIIDFLQKAYYEKVDGIVINPGAYTHYSYAIFDALKSVSIPTVEVHLSDIYNREDFRKVSVTAPACVKQIYGKGKDGYIEAIKFLVENNKINE</sequence>
<dbReference type="Gene3D" id="3.40.50.9100">
    <property type="entry name" value="Dehydroquinase, class II"/>
    <property type="match status" value="1"/>
</dbReference>
<dbReference type="EC" id="4.2.1.10" evidence="5 7"/>
<dbReference type="OrthoDB" id="9790793at2"/>
<dbReference type="NCBIfam" id="NF003807">
    <property type="entry name" value="PRK05395.1-4"/>
    <property type="match status" value="1"/>
</dbReference>
<evidence type="ECO:0000256" key="5">
    <source>
        <dbReference type="ARBA" id="ARBA00012060"/>
    </source>
</evidence>
<dbReference type="UniPathway" id="UPA00053">
    <property type="reaction ID" value="UER00086"/>
</dbReference>
<dbReference type="PROSITE" id="PS01029">
    <property type="entry name" value="DEHYDROQUINASE_II"/>
    <property type="match status" value="1"/>
</dbReference>
<evidence type="ECO:0000256" key="2">
    <source>
        <dbReference type="ARBA" id="ARBA00004902"/>
    </source>
</evidence>
<dbReference type="GO" id="GO:0009073">
    <property type="term" value="P:aromatic amino acid family biosynthetic process"/>
    <property type="evidence" value="ECO:0007669"/>
    <property type="project" value="UniProtKB-KW"/>
</dbReference>
<feature type="binding site" evidence="7 9">
    <location>
        <position position="112"/>
    </location>
    <ligand>
        <name>substrate</name>
    </ligand>
</feature>
<dbReference type="RefSeq" id="WP_026737433.1">
    <property type="nucleotide sequence ID" value="NZ_AP019822.1"/>
</dbReference>
<dbReference type="HAMAP" id="MF_00169">
    <property type="entry name" value="AroQ"/>
    <property type="match status" value="1"/>
</dbReference>
<evidence type="ECO:0000256" key="8">
    <source>
        <dbReference type="PIRSR" id="PIRSR001399-1"/>
    </source>
</evidence>
<evidence type="ECO:0000313" key="12">
    <source>
        <dbReference type="Proteomes" id="UP000321606"/>
    </source>
</evidence>
<comment type="function">
    <text evidence="7">Catalyzes a trans-dehydration via an enolate intermediate.</text>
</comment>
<dbReference type="STRING" id="714315.GCA_000516535_00945"/>
<evidence type="ECO:0000256" key="4">
    <source>
        <dbReference type="ARBA" id="ARBA00011193"/>
    </source>
</evidence>
<feature type="site" description="Transition state stabilizer" evidence="7 10">
    <location>
        <position position="18"/>
    </location>
</feature>
<protein>
    <recommendedName>
        <fullName evidence="5 7">3-dehydroquinate dehydratase</fullName>
        <shortName evidence="7">3-dehydroquinase</shortName>
        <ecNumber evidence="5 7">4.2.1.10</ecNumber>
    </recommendedName>
    <alternativeName>
        <fullName evidence="7">Type II DHQase</fullName>
    </alternativeName>
</protein>
<dbReference type="InterPro" id="IPR001874">
    <property type="entry name" value="DHquinase_II"/>
</dbReference>
<feature type="active site" description="Proton acceptor" evidence="7 8">
    <location>
        <position position="23"/>
    </location>
</feature>